<dbReference type="PROSITE" id="PS50011">
    <property type="entry name" value="PROTEIN_KINASE_DOM"/>
    <property type="match status" value="1"/>
</dbReference>
<evidence type="ECO:0000259" key="1">
    <source>
        <dbReference type="PROSITE" id="PS50011"/>
    </source>
</evidence>
<dbReference type="InterPro" id="IPR000719">
    <property type="entry name" value="Prot_kinase_dom"/>
</dbReference>
<dbReference type="AlphaFoldDB" id="J3N0Z7"/>
<dbReference type="Gene3D" id="3.30.200.20">
    <property type="entry name" value="Phosphorylase Kinase, domain 1"/>
    <property type="match status" value="1"/>
</dbReference>
<dbReference type="STRING" id="4533.J3N0Z7"/>
<dbReference type="EnsemblPlants" id="OB10G11950.1">
    <property type="protein sequence ID" value="OB10G11950.1"/>
    <property type="gene ID" value="OB10G11950"/>
</dbReference>
<dbReference type="Gramene" id="OB10G11950.1">
    <property type="protein sequence ID" value="OB10G11950.1"/>
    <property type="gene ID" value="OB10G11950"/>
</dbReference>
<sequence length="106" mass="11171">MASVSPAIGDAAACTTASRPLTSIYRYERLGALGRGACAVVYKARDRCTGEAVAVKCFCPPGGGGGRQEDALAFARERHCLEACRGHPSVVQLRDVAVDPNCSWDK</sequence>
<dbReference type="InterPro" id="IPR011009">
    <property type="entry name" value="Kinase-like_dom_sf"/>
</dbReference>
<dbReference type="GO" id="GO:0004672">
    <property type="term" value="F:protein kinase activity"/>
    <property type="evidence" value="ECO:0007669"/>
    <property type="project" value="InterPro"/>
</dbReference>
<accession>J3N0Z7</accession>
<protein>
    <recommendedName>
        <fullName evidence="1">Protein kinase domain-containing protein</fullName>
    </recommendedName>
</protein>
<organism evidence="2">
    <name type="scientific">Oryza brachyantha</name>
    <name type="common">malo sina</name>
    <dbReference type="NCBI Taxonomy" id="4533"/>
    <lineage>
        <taxon>Eukaryota</taxon>
        <taxon>Viridiplantae</taxon>
        <taxon>Streptophyta</taxon>
        <taxon>Embryophyta</taxon>
        <taxon>Tracheophyta</taxon>
        <taxon>Spermatophyta</taxon>
        <taxon>Magnoliopsida</taxon>
        <taxon>Liliopsida</taxon>
        <taxon>Poales</taxon>
        <taxon>Poaceae</taxon>
        <taxon>BOP clade</taxon>
        <taxon>Oryzoideae</taxon>
        <taxon>Oryzeae</taxon>
        <taxon>Oryzinae</taxon>
        <taxon>Oryza</taxon>
    </lineage>
</organism>
<reference evidence="2" key="2">
    <citation type="submission" date="2013-04" db="UniProtKB">
        <authorList>
            <consortium name="EnsemblPlants"/>
        </authorList>
    </citation>
    <scope>IDENTIFICATION</scope>
</reference>
<dbReference type="Proteomes" id="UP000006038">
    <property type="component" value="Chromosome 10"/>
</dbReference>
<keyword evidence="3" id="KW-1185">Reference proteome</keyword>
<dbReference type="HOGENOM" id="CLU_2227274_0_0_1"/>
<reference evidence="2" key="1">
    <citation type="journal article" date="2013" name="Nat. Commun.">
        <title>Whole-genome sequencing of Oryza brachyantha reveals mechanisms underlying Oryza genome evolution.</title>
        <authorList>
            <person name="Chen J."/>
            <person name="Huang Q."/>
            <person name="Gao D."/>
            <person name="Wang J."/>
            <person name="Lang Y."/>
            <person name="Liu T."/>
            <person name="Li B."/>
            <person name="Bai Z."/>
            <person name="Luis Goicoechea J."/>
            <person name="Liang C."/>
            <person name="Chen C."/>
            <person name="Zhang W."/>
            <person name="Sun S."/>
            <person name="Liao Y."/>
            <person name="Zhang X."/>
            <person name="Yang L."/>
            <person name="Song C."/>
            <person name="Wang M."/>
            <person name="Shi J."/>
            <person name="Liu G."/>
            <person name="Liu J."/>
            <person name="Zhou H."/>
            <person name="Zhou W."/>
            <person name="Yu Q."/>
            <person name="An N."/>
            <person name="Chen Y."/>
            <person name="Cai Q."/>
            <person name="Wang B."/>
            <person name="Liu B."/>
            <person name="Min J."/>
            <person name="Huang Y."/>
            <person name="Wu H."/>
            <person name="Li Z."/>
            <person name="Zhang Y."/>
            <person name="Yin Y."/>
            <person name="Song W."/>
            <person name="Jiang J."/>
            <person name="Jackson S.A."/>
            <person name="Wing R.A."/>
            <person name="Wang J."/>
            <person name="Chen M."/>
        </authorList>
    </citation>
    <scope>NUCLEOTIDE SEQUENCE [LARGE SCALE GENOMIC DNA]</scope>
    <source>
        <strain evidence="2">cv. IRGC 101232</strain>
    </source>
</reference>
<evidence type="ECO:0000313" key="3">
    <source>
        <dbReference type="Proteomes" id="UP000006038"/>
    </source>
</evidence>
<feature type="domain" description="Protein kinase" evidence="1">
    <location>
        <begin position="27"/>
        <end position="106"/>
    </location>
</feature>
<dbReference type="GO" id="GO:0005524">
    <property type="term" value="F:ATP binding"/>
    <property type="evidence" value="ECO:0007669"/>
    <property type="project" value="InterPro"/>
</dbReference>
<evidence type="ECO:0000313" key="2">
    <source>
        <dbReference type="EnsemblPlants" id="OB10G11950.1"/>
    </source>
</evidence>
<name>J3N0Z7_ORYBR</name>
<dbReference type="SUPFAM" id="SSF56112">
    <property type="entry name" value="Protein kinase-like (PK-like)"/>
    <property type="match status" value="1"/>
</dbReference>
<proteinExistence type="predicted"/>